<organism evidence="3 4">
    <name type="scientific">Methylobacterium crusticola</name>
    <dbReference type="NCBI Taxonomy" id="1697972"/>
    <lineage>
        <taxon>Bacteria</taxon>
        <taxon>Pseudomonadati</taxon>
        <taxon>Pseudomonadota</taxon>
        <taxon>Alphaproteobacteria</taxon>
        <taxon>Hyphomicrobiales</taxon>
        <taxon>Methylobacteriaceae</taxon>
        <taxon>Methylobacterium</taxon>
    </lineage>
</organism>
<evidence type="ECO:0000313" key="3">
    <source>
        <dbReference type="EMBL" id="GJD48302.1"/>
    </source>
</evidence>
<dbReference type="Proteomes" id="UP001055167">
    <property type="component" value="Unassembled WGS sequence"/>
</dbReference>
<comment type="caution">
    <text evidence="3">The sequence shown here is derived from an EMBL/GenBank/DDBJ whole genome shotgun (WGS) entry which is preliminary data.</text>
</comment>
<feature type="signal peptide" evidence="2">
    <location>
        <begin position="1"/>
        <end position="22"/>
    </location>
</feature>
<dbReference type="EMBL" id="BPQH01000003">
    <property type="protein sequence ID" value="GJD48302.1"/>
    <property type="molecule type" value="Genomic_DNA"/>
</dbReference>
<sequence>MKTMLAGAILAATVISAVPASAQIVDIGPGGPSIDLRSRGQRERDYQRAEMRRDRDFDRRPMYREERYREDRGYGRRRDYGY</sequence>
<reference evidence="3" key="1">
    <citation type="journal article" date="2021" name="Front. Microbiol.">
        <title>Comprehensive Comparative Genomics and Phenotyping of Methylobacterium Species.</title>
        <authorList>
            <person name="Alessa O."/>
            <person name="Ogura Y."/>
            <person name="Fujitani Y."/>
            <person name="Takami H."/>
            <person name="Hayashi T."/>
            <person name="Sahin N."/>
            <person name="Tani A."/>
        </authorList>
    </citation>
    <scope>NUCLEOTIDE SEQUENCE</scope>
    <source>
        <strain evidence="3">KCTC 52305</strain>
    </source>
</reference>
<dbReference type="RefSeq" id="WP_128564640.1">
    <property type="nucleotide sequence ID" value="NZ_BPQH01000003.1"/>
</dbReference>
<accession>A0ABQ4QSZ4</accession>
<gene>
    <name evidence="3" type="ORF">OPKNFCMD_1019</name>
</gene>
<feature type="chain" id="PRO_5046889168" evidence="2">
    <location>
        <begin position="23"/>
        <end position="82"/>
    </location>
</feature>
<feature type="compositionally biased region" description="Basic and acidic residues" evidence="1">
    <location>
        <begin position="36"/>
        <end position="59"/>
    </location>
</feature>
<reference evidence="3" key="2">
    <citation type="submission" date="2021-08" db="EMBL/GenBank/DDBJ databases">
        <authorList>
            <person name="Tani A."/>
            <person name="Ola A."/>
            <person name="Ogura Y."/>
            <person name="Katsura K."/>
            <person name="Hayashi T."/>
        </authorList>
    </citation>
    <scope>NUCLEOTIDE SEQUENCE</scope>
    <source>
        <strain evidence="3">KCTC 52305</strain>
    </source>
</reference>
<evidence type="ECO:0000256" key="1">
    <source>
        <dbReference type="SAM" id="MobiDB-lite"/>
    </source>
</evidence>
<protein>
    <submittedName>
        <fullName evidence="3">Uncharacterized protein</fullName>
    </submittedName>
</protein>
<evidence type="ECO:0000313" key="4">
    <source>
        <dbReference type="Proteomes" id="UP001055167"/>
    </source>
</evidence>
<keyword evidence="2" id="KW-0732">Signal</keyword>
<name>A0ABQ4QSZ4_9HYPH</name>
<proteinExistence type="predicted"/>
<evidence type="ECO:0000256" key="2">
    <source>
        <dbReference type="SAM" id="SignalP"/>
    </source>
</evidence>
<keyword evidence="4" id="KW-1185">Reference proteome</keyword>
<feature type="region of interest" description="Disordered" evidence="1">
    <location>
        <begin position="33"/>
        <end position="59"/>
    </location>
</feature>